<dbReference type="Gene3D" id="3.30.420.10">
    <property type="entry name" value="Ribonuclease H-like superfamily/Ribonuclease H"/>
    <property type="match status" value="1"/>
</dbReference>
<evidence type="ECO:0000259" key="1">
    <source>
        <dbReference type="PROSITE" id="PS50994"/>
    </source>
</evidence>
<dbReference type="InterPro" id="IPR001584">
    <property type="entry name" value="Integrase_cat-core"/>
</dbReference>
<dbReference type="SUPFAM" id="SSF53098">
    <property type="entry name" value="Ribonuclease H-like"/>
    <property type="match status" value="1"/>
</dbReference>
<dbReference type="Gene3D" id="1.10.10.10">
    <property type="entry name" value="Winged helix-like DNA-binding domain superfamily/Winged helix DNA-binding domain"/>
    <property type="match status" value="1"/>
</dbReference>
<reference evidence="3" key="1">
    <citation type="submission" date="2008-02" db="EMBL/GenBank/DDBJ databases">
        <title>Complete sequence of Yersinia pseudotuberculosis YPIII.</title>
        <authorList>
            <consortium name="US DOE Joint Genome Institute"/>
            <person name="Challacombe J.F."/>
            <person name="Bruce D."/>
            <person name="Detter J.C."/>
            <person name="Green L."/>
            <person name="Land M."/>
            <person name="Munk C."/>
            <person name="Lindler L.E."/>
            <person name="Nikolich M.P."/>
            <person name="Brettin T."/>
        </authorList>
    </citation>
    <scope>NUCLEOTIDE SEQUENCE</scope>
    <source>
        <strain evidence="3">YPIII</strain>
    </source>
</reference>
<evidence type="ECO:0000313" key="3">
    <source>
        <dbReference type="EMBL" id="ACA66529.1"/>
    </source>
</evidence>
<dbReference type="InterPro" id="IPR009004">
    <property type="entry name" value="Transposase_Mu_C"/>
</dbReference>
<dbReference type="GO" id="GO:0015074">
    <property type="term" value="P:DNA integration"/>
    <property type="evidence" value="ECO:0007669"/>
    <property type="project" value="InterPro"/>
</dbReference>
<dbReference type="InterPro" id="IPR015378">
    <property type="entry name" value="Transposase-like_Mu_C"/>
</dbReference>
<dbReference type="RefSeq" id="WP_012303418.1">
    <property type="nucleotide sequence ID" value="NZ_CP009792.1"/>
</dbReference>
<dbReference type="Pfam" id="PF09299">
    <property type="entry name" value="Mu-transpos_C"/>
    <property type="match status" value="1"/>
</dbReference>
<name>A0A0H3AYN7_YERPY</name>
<dbReference type="AlphaFoldDB" id="A0A0H3AYN7"/>
<proteinExistence type="predicted"/>
<gene>
    <name evidence="3" type="ordered locus">YPK_0216</name>
</gene>
<dbReference type="PROSITE" id="PS50994">
    <property type="entry name" value="INTEGRASE"/>
    <property type="match status" value="1"/>
</dbReference>
<feature type="domain" description="Integrase catalytic" evidence="1">
    <location>
        <begin position="296"/>
        <end position="474"/>
    </location>
</feature>
<organism evidence="3">
    <name type="scientific">Yersinia pseudotuberculosis serotype O:3 (strain YPIII)</name>
    <dbReference type="NCBI Taxonomy" id="502800"/>
    <lineage>
        <taxon>Bacteria</taxon>
        <taxon>Pseudomonadati</taxon>
        <taxon>Pseudomonadota</taxon>
        <taxon>Gammaproteobacteria</taxon>
        <taxon>Enterobacterales</taxon>
        <taxon>Yersiniaceae</taxon>
        <taxon>Yersinia</taxon>
    </lineage>
</organism>
<sequence>MFLSVNELIGLPGMPGTAPGIRAALNKRAGSSLELKRKRAGTKAFEYHIDCLTEQQQNVVRERHLNSLLNAEKKAVKTAFNGDLNPRVKAKHELDLMRQCPALLERSTGSLTKLQRDIADARATLVTEVINLQNAGLSRIRAINYICDQSRSNNLPENLQKAAAMANARKGLRTGVSTRTLNGWVVDYERAATPSERLVLLAPGHNKGKPVERIKWMPLFMAHYRTTNGLSIAEAYENFEHDWQMQYADQPAMLAAIPSVYAVRRALDKLPTVVKQRGRVTGSAMRALNTYVKRDWSQMPVNGVWIGDGHSMKMKVAHPDHGRPFTPEITLVIDGRTRYVVGWSLSLAENVIAVADALRHGMQSHGIPLIYYSDNGAGQTANVLDADITGILSRLGVEHPTGIPGNPQARGIIERLNREIPARIARKFATYNGKSADRETVRMVSVDLNSAFNAQGKNKELSSRQKAAMAKLPSWQQLIDAIEDEIEAYNTTHRHSELPRRDDGKHYTATEYRQLLLASETIDRLSDIELRDMFRPQVKRTAQRGWLSIFNNQYFAEGLIQVDGEEVLVEFDIHDASSVTVRRLDGSFICTAIVNGNTRAAFPVDYVQKVAKDRHSRRMKLVEQKAEEINAELNPVLTVDSAPDFGSLIQGDISRINDDREEMFLFQSDRDEYLKTHGNKKAAI</sequence>
<dbReference type="SUPFAM" id="SSF46955">
    <property type="entry name" value="Putative DNA-binding domain"/>
    <property type="match status" value="1"/>
</dbReference>
<feature type="domain" description="HTH Mu-type" evidence="2">
    <location>
        <begin position="1"/>
        <end position="68"/>
    </location>
</feature>
<dbReference type="InterPro" id="IPR012337">
    <property type="entry name" value="RNaseH-like_sf"/>
</dbReference>
<dbReference type="InterPro" id="IPR009061">
    <property type="entry name" value="DNA-bd_dom_put_sf"/>
</dbReference>
<dbReference type="GO" id="GO:0003677">
    <property type="term" value="F:DNA binding"/>
    <property type="evidence" value="ECO:0007669"/>
    <property type="project" value="InterPro"/>
</dbReference>
<accession>A0A0H3AYN7</accession>
<dbReference type="EMBL" id="CP000950">
    <property type="protein sequence ID" value="ACA66529.1"/>
    <property type="molecule type" value="Genomic_DNA"/>
</dbReference>
<dbReference type="PATRIC" id="fig|502800.11.peg.821"/>
<dbReference type="InterPro" id="IPR003314">
    <property type="entry name" value="Mu-type_HTH"/>
</dbReference>
<dbReference type="Gene3D" id="2.30.30.130">
    <property type="entry name" value="Transposase, Mu, C-terminal"/>
    <property type="match status" value="1"/>
</dbReference>
<dbReference type="PROSITE" id="PS51702">
    <property type="entry name" value="HTH_MU"/>
    <property type="match status" value="1"/>
</dbReference>
<protein>
    <submittedName>
        <fullName evidence="3">Transposase-like Mu</fullName>
    </submittedName>
</protein>
<dbReference type="SUPFAM" id="SSF50610">
    <property type="entry name" value="mu transposase, C-terminal domain"/>
    <property type="match status" value="1"/>
</dbReference>
<evidence type="ECO:0000259" key="2">
    <source>
        <dbReference type="PROSITE" id="PS51702"/>
    </source>
</evidence>
<dbReference type="KEGG" id="ypy:YPK_0216"/>
<dbReference type="InterPro" id="IPR036397">
    <property type="entry name" value="RNaseH_sf"/>
</dbReference>
<dbReference type="InterPro" id="IPR036388">
    <property type="entry name" value="WH-like_DNA-bd_sf"/>
</dbReference>